<keyword evidence="2" id="KW-1185">Reference proteome</keyword>
<dbReference type="EMBL" id="VOBR01000028">
    <property type="protein sequence ID" value="TWP46954.1"/>
    <property type="molecule type" value="Genomic_DNA"/>
</dbReference>
<dbReference type="Proteomes" id="UP000316639">
    <property type="component" value="Unassembled WGS sequence"/>
</dbReference>
<protein>
    <submittedName>
        <fullName evidence="1">Uncharacterized protein</fullName>
    </submittedName>
</protein>
<name>A0A563EK98_9PSEU</name>
<dbReference type="SUPFAM" id="SSF51004">
    <property type="entry name" value="C-terminal (heme d1) domain of cytochrome cd1-nitrite reductase"/>
    <property type="match status" value="1"/>
</dbReference>
<dbReference type="RefSeq" id="WP_146358226.1">
    <property type="nucleotide sequence ID" value="NZ_VOBR01000028.1"/>
</dbReference>
<evidence type="ECO:0000313" key="2">
    <source>
        <dbReference type="Proteomes" id="UP000316639"/>
    </source>
</evidence>
<comment type="caution">
    <text evidence="1">The sequence shown here is derived from an EMBL/GenBank/DDBJ whole genome shotgun (WGS) entry which is preliminary data.</text>
</comment>
<dbReference type="Gene3D" id="2.130.10.10">
    <property type="entry name" value="YVTN repeat-like/Quinoprotein amine dehydrogenase"/>
    <property type="match status" value="2"/>
</dbReference>
<proteinExistence type="predicted"/>
<sequence length="310" mass="33918">MIKSFNEDVVTIRVPAPPLGVDLTNDGTLAAVAMFAAPGVPSVCVYDTTTGELVTKVAETAGFGRSAVFGKDGRSLYGLVEDASCLTVELREYPLGEDDGVLLATYARSEDCYALVRNRAADALAVLGRDVRVLRANGAGSPPEVVRIIPGGAPSRRAHARLSADSAHVYYSTHAADHVVRWDLERDREDRRWPTPGVNGRIAISRSGRHLIVRNHGVQGVVVLDTETGERFMPDDFNEESYTGEYAFAPDERGFAYQAGGRAGFREWSQERTRGPKLHDGRILGLHGAWDADVYVYEYAEFRLCVARMS</sequence>
<dbReference type="InterPro" id="IPR015943">
    <property type="entry name" value="WD40/YVTN_repeat-like_dom_sf"/>
</dbReference>
<dbReference type="InterPro" id="IPR011048">
    <property type="entry name" value="Haem_d1_sf"/>
</dbReference>
<accession>A0A563EK98</accession>
<organism evidence="1 2">
    <name type="scientific">Lentzea tibetensis</name>
    <dbReference type="NCBI Taxonomy" id="2591470"/>
    <lineage>
        <taxon>Bacteria</taxon>
        <taxon>Bacillati</taxon>
        <taxon>Actinomycetota</taxon>
        <taxon>Actinomycetes</taxon>
        <taxon>Pseudonocardiales</taxon>
        <taxon>Pseudonocardiaceae</taxon>
        <taxon>Lentzea</taxon>
    </lineage>
</organism>
<gene>
    <name evidence="1" type="ORF">FKR81_33390</name>
</gene>
<dbReference type="AlphaFoldDB" id="A0A563EK98"/>
<evidence type="ECO:0000313" key="1">
    <source>
        <dbReference type="EMBL" id="TWP46954.1"/>
    </source>
</evidence>
<reference evidence="1 2" key="1">
    <citation type="submission" date="2019-07" db="EMBL/GenBank/DDBJ databases">
        <title>Lentzea xizangensis sp. nov., isolated from Qinghai-Tibetan Plateau Soils.</title>
        <authorList>
            <person name="Huang J."/>
        </authorList>
    </citation>
    <scope>NUCLEOTIDE SEQUENCE [LARGE SCALE GENOMIC DNA]</scope>
    <source>
        <strain evidence="1 2">FXJ1.1311</strain>
    </source>
</reference>